<dbReference type="PANTHER" id="PTHR36966">
    <property type="entry name" value="REP-ASSOCIATED TYROSINE TRANSPOSASE"/>
    <property type="match status" value="1"/>
</dbReference>
<gene>
    <name evidence="1" type="ORF">BROSI_A2869</name>
</gene>
<comment type="caution">
    <text evidence="1">The sequence shown here is derived from an EMBL/GenBank/DDBJ whole genome shotgun (WGS) entry which is preliminary data.</text>
</comment>
<evidence type="ECO:0000313" key="1">
    <source>
        <dbReference type="EMBL" id="GAN34333.1"/>
    </source>
</evidence>
<accession>A0ABQ0K084</accession>
<dbReference type="RefSeq" id="WP_200891751.1">
    <property type="nucleotide sequence ID" value="NZ_BAFN01000001.1"/>
</dbReference>
<dbReference type="EMBL" id="BAFN01000001">
    <property type="protein sequence ID" value="GAN34333.1"/>
    <property type="molecule type" value="Genomic_DNA"/>
</dbReference>
<name>A0ABQ0K084_9BACT</name>
<dbReference type="SUPFAM" id="SSF143422">
    <property type="entry name" value="Transposase IS200-like"/>
    <property type="match status" value="1"/>
</dbReference>
<keyword evidence="2" id="KW-1185">Reference proteome</keyword>
<dbReference type="Gene3D" id="3.30.70.1290">
    <property type="entry name" value="Transposase IS200-like"/>
    <property type="match status" value="1"/>
</dbReference>
<sequence length="188" mass="22181">MPIFTSQKYCDVIIQSLKFCKETKGLKVYAFVIMGNHFHLIASAPELSNTLASLKKFTAKEIFTLLKQDNKEWLLSQIAFYKKKHKNESDYQVWQEGIHPQWILNNDILIQKIEYIHCNPVRRGLVDDPGHWRYSSFGITVQMIIRLFVLMNCRYDKFLETEFLDQCISKQSLETSHLENKTCFKKHA</sequence>
<dbReference type="Proteomes" id="UP000032309">
    <property type="component" value="Unassembled WGS sequence"/>
</dbReference>
<dbReference type="InterPro" id="IPR036515">
    <property type="entry name" value="Transposase_17_sf"/>
</dbReference>
<reference evidence="2" key="1">
    <citation type="journal article" date="2015" name="Genome Announc.">
        <title>Draft Genome Sequence of an Anaerobic Ammonium-Oxidizing Bacterium, "Candidatus Brocadia sinica".</title>
        <authorList>
            <person name="Oshiki M."/>
            <person name="Shinyako-Hata K."/>
            <person name="Satoh H."/>
            <person name="Okabe S."/>
        </authorList>
    </citation>
    <scope>NUCLEOTIDE SEQUENCE [LARGE SCALE GENOMIC DNA]</scope>
    <source>
        <strain evidence="2">JPN1</strain>
    </source>
</reference>
<dbReference type="NCBIfam" id="NF047646">
    <property type="entry name" value="REP_Tyr_transpos"/>
    <property type="match status" value="1"/>
</dbReference>
<proteinExistence type="predicted"/>
<organism evidence="1 2">
    <name type="scientific">Candidatus Brocadia sinica JPN1</name>
    <dbReference type="NCBI Taxonomy" id="1197129"/>
    <lineage>
        <taxon>Bacteria</taxon>
        <taxon>Pseudomonadati</taxon>
        <taxon>Planctomycetota</taxon>
        <taxon>Candidatus Brocadiia</taxon>
        <taxon>Candidatus Brocadiales</taxon>
        <taxon>Candidatus Brocadiaceae</taxon>
        <taxon>Candidatus Brocadia</taxon>
    </lineage>
</organism>
<dbReference type="InterPro" id="IPR052715">
    <property type="entry name" value="RAYT_transposase"/>
</dbReference>
<protein>
    <recommendedName>
        <fullName evidence="3">Transposase IS200-like domain-containing protein</fullName>
    </recommendedName>
</protein>
<dbReference type="PANTHER" id="PTHR36966:SF1">
    <property type="entry name" value="REP-ASSOCIATED TYROSINE TRANSPOSASE"/>
    <property type="match status" value="1"/>
</dbReference>
<evidence type="ECO:0008006" key="3">
    <source>
        <dbReference type="Google" id="ProtNLM"/>
    </source>
</evidence>
<evidence type="ECO:0000313" key="2">
    <source>
        <dbReference type="Proteomes" id="UP000032309"/>
    </source>
</evidence>